<dbReference type="GeneID" id="14698256"/>
<dbReference type="RefSeq" id="YP_007518433.1">
    <property type="nucleotide sequence ID" value="NC_020489.1"/>
</dbReference>
<dbReference type="Proteomes" id="UP000007518">
    <property type="component" value="Segment"/>
</dbReference>
<name>H6WBQ4_9CAUD</name>
<sequence>MGKLALVAPKGKAGSFPLTKWGCFPFMCLMEQLIKDIQAYADAVSKTPQWVLRAAIKASWGQWDAWKEGRSSPTMAVADRVRDFMRANPPPQQET</sequence>
<evidence type="ECO:0000313" key="2">
    <source>
        <dbReference type="Proteomes" id="UP000007518"/>
    </source>
</evidence>
<dbReference type="KEGG" id="vg:14698256"/>
<protein>
    <submittedName>
        <fullName evidence="1">Uncharacterized protein</fullName>
    </submittedName>
</protein>
<accession>H6WBQ4</accession>
<gene>
    <name evidence="1" type="ORF">RcapNL_00051</name>
</gene>
<dbReference type="EMBL" id="JQ066768">
    <property type="protein sequence ID" value="AFA44891.1"/>
    <property type="molecule type" value="Genomic_DNA"/>
</dbReference>
<evidence type="ECO:0000313" key="1">
    <source>
        <dbReference type="EMBL" id="AFA44891.1"/>
    </source>
</evidence>
<proteinExistence type="predicted"/>
<keyword evidence="2" id="KW-1185">Reference proteome</keyword>
<organism evidence="1 2">
    <name type="scientific">Rhodobacter phage RcapNL</name>
    <dbReference type="NCBI Taxonomy" id="1131316"/>
    <lineage>
        <taxon>Viruses</taxon>
        <taxon>Duplodnaviria</taxon>
        <taxon>Heunggongvirae</taxon>
        <taxon>Uroviricota</taxon>
        <taxon>Caudoviricetes</taxon>
        <taxon>Capnelvirus</taxon>
        <taxon>Capnelvirus RcapNL</taxon>
    </lineage>
</organism>
<reference evidence="1 2" key="1">
    <citation type="submission" date="2011-11" db="EMBL/GenBank/DDBJ databases">
        <authorList>
            <person name="Hynes A.P."/>
            <person name="Lang A.S."/>
        </authorList>
    </citation>
    <scope>NUCLEOTIDE SEQUENCE [LARGE SCALE GENOMIC DNA]</scope>
</reference>